<evidence type="ECO:0000256" key="2">
    <source>
        <dbReference type="ARBA" id="ARBA00022723"/>
    </source>
</evidence>
<accession>A0A383DA83</accession>
<gene>
    <name evidence="5" type="ORF">METZ01_LOCUS493642</name>
</gene>
<organism evidence="5">
    <name type="scientific">marine metagenome</name>
    <dbReference type="NCBI Taxonomy" id="408172"/>
    <lineage>
        <taxon>unclassified sequences</taxon>
        <taxon>metagenomes</taxon>
        <taxon>ecological metagenomes</taxon>
    </lineage>
</organism>
<reference evidence="5" key="1">
    <citation type="submission" date="2018-05" db="EMBL/GenBank/DDBJ databases">
        <authorList>
            <person name="Lanie J.A."/>
            <person name="Ng W.-L."/>
            <person name="Kazmierczak K.M."/>
            <person name="Andrzejewski T.M."/>
            <person name="Davidsen T.M."/>
            <person name="Wayne K.J."/>
            <person name="Tettelin H."/>
            <person name="Glass J.I."/>
            <person name="Rusch D."/>
            <person name="Podicherti R."/>
            <person name="Tsui H.-C.T."/>
            <person name="Winkler M.E."/>
        </authorList>
    </citation>
    <scope>NUCLEOTIDE SEQUENCE</scope>
</reference>
<dbReference type="GO" id="GO:0003856">
    <property type="term" value="F:3-dehydroquinate synthase activity"/>
    <property type="evidence" value="ECO:0007669"/>
    <property type="project" value="TreeGrafter"/>
</dbReference>
<dbReference type="AlphaFoldDB" id="A0A383DA83"/>
<keyword evidence="3" id="KW-0520">NAD</keyword>
<dbReference type="InterPro" id="IPR056179">
    <property type="entry name" value="DHQS_C"/>
</dbReference>
<dbReference type="GO" id="GO:0046872">
    <property type="term" value="F:metal ion binding"/>
    <property type="evidence" value="ECO:0007669"/>
    <property type="project" value="UniProtKB-KW"/>
</dbReference>
<comment type="cofactor">
    <cofactor evidence="1">
        <name>Co(2+)</name>
        <dbReference type="ChEBI" id="CHEBI:48828"/>
    </cofactor>
</comment>
<evidence type="ECO:0000313" key="5">
    <source>
        <dbReference type="EMBL" id="SVE40788.1"/>
    </source>
</evidence>
<evidence type="ECO:0000259" key="4">
    <source>
        <dbReference type="Pfam" id="PF24621"/>
    </source>
</evidence>
<name>A0A383DA83_9ZZZZ</name>
<feature type="non-terminal residue" evidence="5">
    <location>
        <position position="1"/>
    </location>
</feature>
<dbReference type="EMBL" id="UINC01215204">
    <property type="protein sequence ID" value="SVE40788.1"/>
    <property type="molecule type" value="Genomic_DNA"/>
</dbReference>
<keyword evidence="2" id="KW-0479">Metal-binding</keyword>
<dbReference type="Pfam" id="PF24621">
    <property type="entry name" value="DHQS_C"/>
    <property type="match status" value="1"/>
</dbReference>
<proteinExistence type="predicted"/>
<dbReference type="InterPro" id="IPR050071">
    <property type="entry name" value="Dehydroquinate_synthase"/>
</dbReference>
<evidence type="ECO:0000256" key="1">
    <source>
        <dbReference type="ARBA" id="ARBA00001941"/>
    </source>
</evidence>
<evidence type="ECO:0000256" key="3">
    <source>
        <dbReference type="ARBA" id="ARBA00023027"/>
    </source>
</evidence>
<protein>
    <recommendedName>
        <fullName evidence="4">3-dehydroquinate synthase C-terminal domain-containing protein</fullName>
    </recommendedName>
</protein>
<sequence>HGEAVILGMAAAAEIAQRRGLWSAADRRRQDALLERLGVPPGIAGLPVDRIVKRTRADKKRLDGNLRFVLPRRIGEVALVDDVDEETVRAGVVYIQERYP</sequence>
<dbReference type="Gene3D" id="1.20.1090.10">
    <property type="entry name" value="Dehydroquinate synthase-like - alpha domain"/>
    <property type="match status" value="1"/>
</dbReference>
<feature type="domain" description="3-dehydroquinate synthase C-terminal" evidence="4">
    <location>
        <begin position="1"/>
        <end position="60"/>
    </location>
</feature>
<dbReference type="PANTHER" id="PTHR43622:SF1">
    <property type="entry name" value="3-DEHYDROQUINATE SYNTHASE"/>
    <property type="match status" value="1"/>
</dbReference>
<dbReference type="SUPFAM" id="SSF56796">
    <property type="entry name" value="Dehydroquinate synthase-like"/>
    <property type="match status" value="1"/>
</dbReference>
<dbReference type="PANTHER" id="PTHR43622">
    <property type="entry name" value="3-DEHYDROQUINATE SYNTHASE"/>
    <property type="match status" value="1"/>
</dbReference>